<evidence type="ECO:0000313" key="2">
    <source>
        <dbReference type="Proteomes" id="UP000295645"/>
    </source>
</evidence>
<sequence length="118" mass="13855">MDILLFDVPVNAWQFDESINRWAHHRDLAHELKKHHLAEKDISVQIDGEGYYPVHDCNEPLPKDSYRELTFVYFERNSDIPIGNFAFKMKATRLTLLALTQFSQPLKKMHRFLVTSPA</sequence>
<protein>
    <submittedName>
        <fullName evidence="1">Uncharacterized protein</fullName>
    </submittedName>
</protein>
<keyword evidence="2" id="KW-1185">Reference proteome</keyword>
<name>A0A4R3YXI2_9GAMM</name>
<dbReference type="EMBL" id="SMCS01000001">
    <property type="protein sequence ID" value="TCV97431.1"/>
    <property type="molecule type" value="Genomic_DNA"/>
</dbReference>
<evidence type="ECO:0000313" key="1">
    <source>
        <dbReference type="EMBL" id="TCV97431.1"/>
    </source>
</evidence>
<comment type="caution">
    <text evidence="1">The sequence shown here is derived from an EMBL/GenBank/DDBJ whole genome shotgun (WGS) entry which is preliminary data.</text>
</comment>
<proteinExistence type="predicted"/>
<organism evidence="1 2">
    <name type="scientific">Luteibacter rhizovicinus</name>
    <dbReference type="NCBI Taxonomy" id="242606"/>
    <lineage>
        <taxon>Bacteria</taxon>
        <taxon>Pseudomonadati</taxon>
        <taxon>Pseudomonadota</taxon>
        <taxon>Gammaproteobacteria</taxon>
        <taxon>Lysobacterales</taxon>
        <taxon>Rhodanobacteraceae</taxon>
        <taxon>Luteibacter</taxon>
    </lineage>
</organism>
<gene>
    <name evidence="1" type="ORF">EC912_101443</name>
</gene>
<dbReference type="AlphaFoldDB" id="A0A4R3YXI2"/>
<accession>A0A4R3YXI2</accession>
<reference evidence="1 2" key="1">
    <citation type="submission" date="2019-03" db="EMBL/GenBank/DDBJ databases">
        <title>Above-ground endophytic microbial communities from plants in different locations in the United States.</title>
        <authorList>
            <person name="Frank C."/>
        </authorList>
    </citation>
    <scope>NUCLEOTIDE SEQUENCE [LARGE SCALE GENOMIC DNA]</scope>
    <source>
        <strain evidence="1 2">LP_13_YM</strain>
    </source>
</reference>
<dbReference type="Proteomes" id="UP000295645">
    <property type="component" value="Unassembled WGS sequence"/>
</dbReference>